<organism evidence="8 9">
    <name type="scientific">Psittacicella gerlachiana</name>
    <dbReference type="NCBI Taxonomy" id="2028574"/>
    <lineage>
        <taxon>Bacteria</taxon>
        <taxon>Pseudomonadati</taxon>
        <taxon>Pseudomonadota</taxon>
        <taxon>Gammaproteobacteria</taxon>
        <taxon>Pasteurellales</taxon>
        <taxon>Psittacicellaceae</taxon>
        <taxon>Psittacicella</taxon>
    </lineage>
</organism>
<reference evidence="8 9" key="1">
    <citation type="submission" date="2017-08" db="EMBL/GenBank/DDBJ databases">
        <title>Reclassification of Bisgaard taxon 37 and 44.</title>
        <authorList>
            <person name="Christensen H."/>
        </authorList>
    </citation>
    <scope>NUCLEOTIDE SEQUENCE [LARGE SCALE GENOMIC DNA]</scope>
    <source>
        <strain evidence="8 9">EEAB3T1</strain>
    </source>
</reference>
<evidence type="ECO:0000313" key="9">
    <source>
        <dbReference type="Proteomes" id="UP000265964"/>
    </source>
</evidence>
<evidence type="ECO:0000256" key="1">
    <source>
        <dbReference type="ARBA" id="ARBA00004429"/>
    </source>
</evidence>
<gene>
    <name evidence="7 8" type="primary">nhaA</name>
    <name evidence="8" type="ORF">CKF59_04595</name>
</gene>
<feature type="transmembrane region" description="Helical" evidence="7">
    <location>
        <begin position="157"/>
        <end position="176"/>
    </location>
</feature>
<keyword evidence="3 7" id="KW-0812">Transmembrane</keyword>
<dbReference type="Proteomes" id="UP000265964">
    <property type="component" value="Unassembled WGS sequence"/>
</dbReference>
<dbReference type="InterPro" id="IPR004670">
    <property type="entry name" value="NhaA"/>
</dbReference>
<feature type="transmembrane region" description="Helical" evidence="7">
    <location>
        <begin position="99"/>
        <end position="118"/>
    </location>
</feature>
<keyword evidence="7" id="KW-0813">Transport</keyword>
<keyword evidence="2 7" id="KW-1003">Cell membrane</keyword>
<dbReference type="PANTHER" id="PTHR30341">
    <property type="entry name" value="SODIUM ION/PROTON ANTIPORTER NHAA-RELATED"/>
    <property type="match status" value="1"/>
</dbReference>
<comment type="catalytic activity">
    <reaction evidence="7">
        <text>Na(+)(in) + 2 H(+)(out) = Na(+)(out) + 2 H(+)(in)</text>
        <dbReference type="Rhea" id="RHEA:29251"/>
        <dbReference type="ChEBI" id="CHEBI:15378"/>
        <dbReference type="ChEBI" id="CHEBI:29101"/>
    </reaction>
</comment>
<dbReference type="NCBIfam" id="TIGR00773">
    <property type="entry name" value="NhaA"/>
    <property type="match status" value="1"/>
</dbReference>
<keyword evidence="7" id="KW-0050">Antiport</keyword>
<keyword evidence="5 7" id="KW-0472">Membrane</keyword>
<dbReference type="AlphaFoldDB" id="A0A3A1YCE8"/>
<feature type="transmembrane region" description="Helical" evidence="7">
    <location>
        <begin position="211"/>
        <end position="239"/>
    </location>
</feature>
<dbReference type="Pfam" id="PF06965">
    <property type="entry name" value="Na_H_antiport_1"/>
    <property type="match status" value="1"/>
</dbReference>
<comment type="function">
    <text evidence="7">Na(+)/H(+) antiporter that extrudes sodium in exchange for external protons.</text>
</comment>
<keyword evidence="7" id="KW-0915">Sodium</keyword>
<feature type="transmembrane region" description="Helical" evidence="7">
    <location>
        <begin position="368"/>
        <end position="387"/>
    </location>
</feature>
<accession>A0A3A1YCE8</accession>
<dbReference type="GO" id="GO:0006885">
    <property type="term" value="P:regulation of pH"/>
    <property type="evidence" value="ECO:0007669"/>
    <property type="project" value="UniProtKB-UniRule"/>
</dbReference>
<dbReference type="NCBIfam" id="NF007112">
    <property type="entry name" value="PRK09561.1"/>
    <property type="match status" value="1"/>
</dbReference>
<sequence>MRKFKQFFENEASGGIVLILCAALALIVANIPSLQAVYSSFLHHYIDLSIGSFKLIHLSVEHFVNDALMAIFFITVAIEIKHEMLHGHLSSFKQASFPFFGALGGMVVPICLYFMITFHDPQLIHGAAIPMATDIAFAIGVLSLLGKLVPPALKVFLLALAVIDDLGAIIIIALFYTSDLNMAYLGWGLASLILMFVLNRANVKAITPYALIALVTWYCFLNSGVHATIAGVLTGFLLPNRDINGRNPSNDVLNYFSPYVKWFIIPLFAFANSGVTLGDVSSVIMPNIHLVLAIFVGLFVGKPVGVFLFTYVASKLGITAKPQSMTWSMTFFVGIICGIGFTMSIFIVNLSFPGVTMEEKVHIDIARLSILGSSTIAAIVGLIFTGLNLKRHAKLNG</sequence>
<keyword evidence="4 7" id="KW-1133">Transmembrane helix</keyword>
<dbReference type="PANTHER" id="PTHR30341:SF0">
    <property type="entry name" value="NA(+)_H(+) ANTIPORTER NHAA"/>
    <property type="match status" value="1"/>
</dbReference>
<keyword evidence="9" id="KW-1185">Reference proteome</keyword>
<comment type="caution">
    <text evidence="8">The sequence shown here is derived from an EMBL/GenBank/DDBJ whole genome shotgun (WGS) entry which is preliminary data.</text>
</comment>
<protein>
    <recommendedName>
        <fullName evidence="7">Na(+)/H(+) antiporter NhaA</fullName>
    </recommendedName>
    <alternativeName>
        <fullName evidence="7">Sodium/proton antiporter NhaA</fullName>
    </alternativeName>
</protein>
<dbReference type="InterPro" id="IPR023171">
    <property type="entry name" value="Na/H_antiporter_dom_sf"/>
</dbReference>
<evidence type="ECO:0000256" key="2">
    <source>
        <dbReference type="ARBA" id="ARBA00022475"/>
    </source>
</evidence>
<evidence type="ECO:0000256" key="4">
    <source>
        <dbReference type="ARBA" id="ARBA00022989"/>
    </source>
</evidence>
<comment type="similarity">
    <text evidence="7">Belongs to the NhaA Na(+)/H(+) (TC 2.A.33) antiporter family.</text>
</comment>
<feature type="transmembrane region" description="Helical" evidence="7">
    <location>
        <begin position="259"/>
        <end position="278"/>
    </location>
</feature>
<evidence type="ECO:0000256" key="7">
    <source>
        <dbReference type="HAMAP-Rule" id="MF_01844"/>
    </source>
</evidence>
<comment type="subcellular location">
    <subcellularLocation>
        <location evidence="1">Cell inner membrane</location>
        <topology evidence="1">Multi-pass membrane protein</topology>
    </subcellularLocation>
    <subcellularLocation>
        <location evidence="7">Cell membrane</location>
        <topology evidence="7">Multi-pass membrane protein</topology>
    </subcellularLocation>
</comment>
<evidence type="ECO:0000256" key="5">
    <source>
        <dbReference type="ARBA" id="ARBA00023136"/>
    </source>
</evidence>
<dbReference type="GO" id="GO:0015385">
    <property type="term" value="F:sodium:proton antiporter activity"/>
    <property type="evidence" value="ECO:0007669"/>
    <property type="project" value="UniProtKB-UniRule"/>
</dbReference>
<dbReference type="HAMAP" id="MF_01844">
    <property type="entry name" value="NhaA"/>
    <property type="match status" value="1"/>
</dbReference>
<dbReference type="Gene3D" id="1.20.1530.10">
    <property type="entry name" value="Na+/H+ antiporter like domain"/>
    <property type="match status" value="1"/>
</dbReference>
<dbReference type="GO" id="GO:0005886">
    <property type="term" value="C:plasma membrane"/>
    <property type="evidence" value="ECO:0007669"/>
    <property type="project" value="UniProtKB-SubCell"/>
</dbReference>
<name>A0A3A1YCE8_9GAMM</name>
<dbReference type="OrthoDB" id="9808135at2"/>
<dbReference type="RefSeq" id="WP_119534800.1">
    <property type="nucleotide sequence ID" value="NZ_NRJF01000122.1"/>
</dbReference>
<evidence type="ECO:0000313" key="8">
    <source>
        <dbReference type="EMBL" id="RIY34858.1"/>
    </source>
</evidence>
<proteinExistence type="inferred from homology"/>
<keyword evidence="6 7" id="KW-0739">Sodium transport</keyword>
<feature type="transmembrane region" description="Helical" evidence="7">
    <location>
        <begin position="124"/>
        <end position="145"/>
    </location>
</feature>
<feature type="transmembrane region" description="Helical" evidence="7">
    <location>
        <begin position="290"/>
        <end position="313"/>
    </location>
</feature>
<keyword evidence="7" id="KW-0406">Ion transport</keyword>
<dbReference type="EMBL" id="NRJF01000122">
    <property type="protein sequence ID" value="RIY34858.1"/>
    <property type="molecule type" value="Genomic_DNA"/>
</dbReference>
<evidence type="ECO:0000256" key="3">
    <source>
        <dbReference type="ARBA" id="ARBA00022692"/>
    </source>
</evidence>
<feature type="transmembrane region" description="Helical" evidence="7">
    <location>
        <begin position="12"/>
        <end position="35"/>
    </location>
</feature>
<feature type="transmembrane region" description="Helical" evidence="7">
    <location>
        <begin position="182"/>
        <end position="199"/>
    </location>
</feature>
<feature type="transmembrane region" description="Helical" evidence="7">
    <location>
        <begin position="325"/>
        <end position="348"/>
    </location>
</feature>
<feature type="transmembrane region" description="Helical" evidence="7">
    <location>
        <begin position="55"/>
        <end position="78"/>
    </location>
</feature>
<evidence type="ECO:0000256" key="6">
    <source>
        <dbReference type="ARBA" id="ARBA00023201"/>
    </source>
</evidence>